<evidence type="ECO:0000313" key="6">
    <source>
        <dbReference type="EMBL" id="CAD6185407.1"/>
    </source>
</evidence>
<evidence type="ECO:0000256" key="4">
    <source>
        <dbReference type="SAM" id="SignalP"/>
    </source>
</evidence>
<dbReference type="OrthoDB" id="771136at2759"/>
<dbReference type="PROSITE" id="PS51767">
    <property type="entry name" value="PEPTIDASE_A1"/>
    <property type="match status" value="1"/>
</dbReference>
<evidence type="ECO:0000313" key="7">
    <source>
        <dbReference type="Proteomes" id="UP000835052"/>
    </source>
</evidence>
<feature type="disulfide bond" evidence="3">
    <location>
        <begin position="74"/>
        <end position="113"/>
    </location>
</feature>
<comment type="similarity">
    <text evidence="1">Belongs to the peptidase A1 family.</text>
</comment>
<dbReference type="GO" id="GO:0004190">
    <property type="term" value="F:aspartic-type endopeptidase activity"/>
    <property type="evidence" value="ECO:0007669"/>
    <property type="project" value="InterPro"/>
</dbReference>
<dbReference type="AlphaFoldDB" id="A0A8S1GP16"/>
<dbReference type="InterPro" id="IPR021109">
    <property type="entry name" value="Peptidase_aspartic_dom_sf"/>
</dbReference>
<dbReference type="InterPro" id="IPR033121">
    <property type="entry name" value="PEPTIDASE_A1"/>
</dbReference>
<dbReference type="PANTHER" id="PTHR47966">
    <property type="entry name" value="BETA-SITE APP-CLEAVING ENZYME, ISOFORM A-RELATED"/>
    <property type="match status" value="1"/>
</dbReference>
<dbReference type="EMBL" id="CAJGYM010000002">
    <property type="protein sequence ID" value="CAD6185407.1"/>
    <property type="molecule type" value="Genomic_DNA"/>
</dbReference>
<dbReference type="GO" id="GO:0006508">
    <property type="term" value="P:proteolysis"/>
    <property type="evidence" value="ECO:0007669"/>
    <property type="project" value="InterPro"/>
</dbReference>
<evidence type="ECO:0000259" key="5">
    <source>
        <dbReference type="PROSITE" id="PS51767"/>
    </source>
</evidence>
<dbReference type="Pfam" id="PF00026">
    <property type="entry name" value="Asp"/>
    <property type="match status" value="1"/>
</dbReference>
<proteinExistence type="inferred from homology"/>
<sequence length="397" mass="42850">MLFLTLVLLLVPVASPFRLPFKLVAVTNVTVAEEQVQQISNYFVANISIGTPPQLFTVIVDTLTADLFVPDLSCDIPKGVCSTDDCTGVFCADLCPDKKCCIQIHDTTNTSSCYGKRQFYSSLSSTYSALKKPYTIVNSYGTTVGFTGKDVVRLGDDPKQTITIPDVSFLQATNVGEAIRQVDADGVLGLAFQSASQTNSVPPFIQAVNQGDVNDSMFSIWLEHQNQTDDLGTFGVIYYGGIDPFHCSTARQSVALSGAGRYQITVANVNTTSGSKSQSTSKNTQTYLDSSNSNIDVPSAIISNIQNVLGLTAGTIFPPVVPCSTKITLGFTFAGGSYQEVTERDLIQMIVPGICKLQVTQSTDNRVHLGIPFFRGRCTFFDVNRHTIAFSPALSQN</sequence>
<feature type="active site" evidence="2">
    <location>
        <position position="289"/>
    </location>
</feature>
<dbReference type="GO" id="GO:0005764">
    <property type="term" value="C:lysosome"/>
    <property type="evidence" value="ECO:0007669"/>
    <property type="project" value="TreeGrafter"/>
</dbReference>
<dbReference type="CDD" id="cd05471">
    <property type="entry name" value="pepsin_like"/>
    <property type="match status" value="1"/>
</dbReference>
<reference evidence="6" key="1">
    <citation type="submission" date="2020-10" db="EMBL/GenBank/DDBJ databases">
        <authorList>
            <person name="Kikuchi T."/>
        </authorList>
    </citation>
    <scope>NUCLEOTIDE SEQUENCE</scope>
    <source>
        <strain evidence="6">NKZ352</strain>
    </source>
</reference>
<organism evidence="6 7">
    <name type="scientific">Caenorhabditis auriculariae</name>
    <dbReference type="NCBI Taxonomy" id="2777116"/>
    <lineage>
        <taxon>Eukaryota</taxon>
        <taxon>Metazoa</taxon>
        <taxon>Ecdysozoa</taxon>
        <taxon>Nematoda</taxon>
        <taxon>Chromadorea</taxon>
        <taxon>Rhabditida</taxon>
        <taxon>Rhabditina</taxon>
        <taxon>Rhabditomorpha</taxon>
        <taxon>Rhabditoidea</taxon>
        <taxon>Rhabditidae</taxon>
        <taxon>Peloderinae</taxon>
        <taxon>Caenorhabditis</taxon>
    </lineage>
</organism>
<protein>
    <recommendedName>
        <fullName evidence="5">Peptidase A1 domain-containing protein</fullName>
    </recommendedName>
</protein>
<accession>A0A8S1GP16</accession>
<dbReference type="InterPro" id="IPR001461">
    <property type="entry name" value="Aspartic_peptidase_A1"/>
</dbReference>
<feature type="signal peptide" evidence="4">
    <location>
        <begin position="1"/>
        <end position="16"/>
    </location>
</feature>
<feature type="active site" evidence="2">
    <location>
        <position position="61"/>
    </location>
</feature>
<name>A0A8S1GP16_9PELO</name>
<dbReference type="PRINTS" id="PR00792">
    <property type="entry name" value="PEPSIN"/>
</dbReference>
<feature type="domain" description="Peptidase A1" evidence="5">
    <location>
        <begin position="43"/>
        <end position="391"/>
    </location>
</feature>
<dbReference type="Proteomes" id="UP000835052">
    <property type="component" value="Unassembled WGS sequence"/>
</dbReference>
<keyword evidence="3" id="KW-1015">Disulfide bond</keyword>
<dbReference type="SUPFAM" id="SSF50630">
    <property type="entry name" value="Acid proteases"/>
    <property type="match status" value="1"/>
</dbReference>
<evidence type="ECO:0000256" key="1">
    <source>
        <dbReference type="ARBA" id="ARBA00007447"/>
    </source>
</evidence>
<keyword evidence="4" id="KW-0732">Signal</keyword>
<gene>
    <name evidence="6" type="ORF">CAUJ_LOCUS1326</name>
</gene>
<feature type="chain" id="PRO_5035793125" description="Peptidase A1 domain-containing protein" evidence="4">
    <location>
        <begin position="17"/>
        <end position="397"/>
    </location>
</feature>
<evidence type="ECO:0000256" key="3">
    <source>
        <dbReference type="PIRSR" id="PIRSR601461-2"/>
    </source>
</evidence>
<dbReference type="InterPro" id="IPR034164">
    <property type="entry name" value="Pepsin-like_dom"/>
</dbReference>
<dbReference type="PANTHER" id="PTHR47966:SF71">
    <property type="entry name" value="PEPTIDASE A1 DOMAIN-CONTAINING PROTEIN"/>
    <property type="match status" value="1"/>
</dbReference>
<evidence type="ECO:0000256" key="2">
    <source>
        <dbReference type="PIRSR" id="PIRSR601461-1"/>
    </source>
</evidence>
<dbReference type="Gene3D" id="2.40.70.10">
    <property type="entry name" value="Acid Proteases"/>
    <property type="match status" value="2"/>
</dbReference>
<keyword evidence="7" id="KW-1185">Reference proteome</keyword>
<comment type="caution">
    <text evidence="6">The sequence shown here is derived from an EMBL/GenBank/DDBJ whole genome shotgun (WGS) entry which is preliminary data.</text>
</comment>